<feature type="non-terminal residue" evidence="2">
    <location>
        <position position="343"/>
    </location>
</feature>
<reference evidence="2 3" key="1">
    <citation type="submission" date="2018-06" db="EMBL/GenBank/DDBJ databases">
        <title>A transcriptomic atlas of mushroom development highlights an independent origin of complex multicellularity.</title>
        <authorList>
            <consortium name="DOE Joint Genome Institute"/>
            <person name="Krizsan K."/>
            <person name="Almasi E."/>
            <person name="Merenyi Z."/>
            <person name="Sahu N."/>
            <person name="Viragh M."/>
            <person name="Koszo T."/>
            <person name="Mondo S."/>
            <person name="Kiss B."/>
            <person name="Balint B."/>
            <person name="Kues U."/>
            <person name="Barry K."/>
            <person name="Hegedus J.C."/>
            <person name="Henrissat B."/>
            <person name="Johnson J."/>
            <person name="Lipzen A."/>
            <person name="Ohm R."/>
            <person name="Nagy I."/>
            <person name="Pangilinan J."/>
            <person name="Yan J."/>
            <person name="Xiong Y."/>
            <person name="Grigoriev I.V."/>
            <person name="Hibbett D.S."/>
            <person name="Nagy L.G."/>
        </authorList>
    </citation>
    <scope>NUCLEOTIDE SEQUENCE [LARGE SCALE GENOMIC DNA]</scope>
    <source>
        <strain evidence="2 3">SZMC22713</strain>
    </source>
</reference>
<sequence>MHNLFLGLVQFHFRTILGLDAFQATGANEFTGDEEEAEFIDPKQLIKARRIFTSSCTRADLSKLKICVLKALCEENGIDLPSVAKGEQRRKLPYILALLVSLSTSQESPLAHSKIEPVCDADGMPLVIGLDAVDDIIADVKTAKAKVSVLSKAEVEKMHKHIAETIRPVWNAAPPSNLGEAGHGKLKADEWRSTIEFDLPISLAQIWSGCEDGETSQDHVDRYMKYMKAYLTSLLELFPGLTLVPNHHNALHLGDVLLRFGPIHGSWMFPFERVIGALQKVNINSKMGELERTMVESFCAEVNVTAYLQRSNAPDVLAKCSKILESCCDKDQRGTLLTDIRSL</sequence>
<protein>
    <submittedName>
        <fullName evidence="2">Uncharacterized protein</fullName>
    </submittedName>
</protein>
<accession>A0A4Y7PRX1</accession>
<name>A0A4Y7PRX1_9AGAM</name>
<evidence type="ECO:0000256" key="1">
    <source>
        <dbReference type="SAM" id="SignalP"/>
    </source>
</evidence>
<dbReference type="STRING" id="50990.A0A4Y7PRX1"/>
<gene>
    <name evidence="2" type="ORF">BD410DRAFT_708320</name>
</gene>
<dbReference type="AlphaFoldDB" id="A0A4Y7PRX1"/>
<feature type="signal peptide" evidence="1">
    <location>
        <begin position="1"/>
        <end position="18"/>
    </location>
</feature>
<evidence type="ECO:0000313" key="3">
    <source>
        <dbReference type="Proteomes" id="UP000294933"/>
    </source>
</evidence>
<organism evidence="2 3">
    <name type="scientific">Rickenella mellea</name>
    <dbReference type="NCBI Taxonomy" id="50990"/>
    <lineage>
        <taxon>Eukaryota</taxon>
        <taxon>Fungi</taxon>
        <taxon>Dikarya</taxon>
        <taxon>Basidiomycota</taxon>
        <taxon>Agaricomycotina</taxon>
        <taxon>Agaricomycetes</taxon>
        <taxon>Hymenochaetales</taxon>
        <taxon>Rickenellaceae</taxon>
        <taxon>Rickenella</taxon>
    </lineage>
</organism>
<feature type="chain" id="PRO_5021240946" evidence="1">
    <location>
        <begin position="19"/>
        <end position="343"/>
    </location>
</feature>
<dbReference type="OrthoDB" id="3269001at2759"/>
<evidence type="ECO:0000313" key="2">
    <source>
        <dbReference type="EMBL" id="TDL17602.1"/>
    </source>
</evidence>
<dbReference type="VEuPathDB" id="FungiDB:BD410DRAFT_708320"/>
<proteinExistence type="predicted"/>
<dbReference type="EMBL" id="ML170219">
    <property type="protein sequence ID" value="TDL17602.1"/>
    <property type="molecule type" value="Genomic_DNA"/>
</dbReference>
<keyword evidence="1" id="KW-0732">Signal</keyword>
<keyword evidence="3" id="KW-1185">Reference proteome</keyword>
<dbReference type="Proteomes" id="UP000294933">
    <property type="component" value="Unassembled WGS sequence"/>
</dbReference>